<accession>A0A6J4HC01</accession>
<evidence type="ECO:0000256" key="1">
    <source>
        <dbReference type="SAM" id="MobiDB-lite"/>
    </source>
</evidence>
<evidence type="ECO:0000313" key="2">
    <source>
        <dbReference type="EMBL" id="CAA9219279.1"/>
    </source>
</evidence>
<proteinExistence type="predicted"/>
<feature type="non-terminal residue" evidence="2">
    <location>
        <position position="114"/>
    </location>
</feature>
<feature type="compositionally biased region" description="Low complexity" evidence="1">
    <location>
        <begin position="53"/>
        <end position="64"/>
    </location>
</feature>
<reference evidence="2" key="1">
    <citation type="submission" date="2020-02" db="EMBL/GenBank/DDBJ databases">
        <authorList>
            <person name="Meier V. D."/>
        </authorList>
    </citation>
    <scope>NUCLEOTIDE SEQUENCE</scope>
    <source>
        <strain evidence="2">AVDCRST_MAG57</strain>
    </source>
</reference>
<feature type="compositionally biased region" description="Low complexity" evidence="1">
    <location>
        <begin position="87"/>
        <end position="102"/>
    </location>
</feature>
<feature type="region of interest" description="Disordered" evidence="1">
    <location>
        <begin position="1"/>
        <end position="24"/>
    </location>
</feature>
<feature type="region of interest" description="Disordered" evidence="1">
    <location>
        <begin position="43"/>
        <end position="64"/>
    </location>
</feature>
<gene>
    <name evidence="2" type="ORF">AVDCRST_MAG57-496</name>
</gene>
<feature type="region of interest" description="Disordered" evidence="1">
    <location>
        <begin position="77"/>
        <end position="114"/>
    </location>
</feature>
<protein>
    <submittedName>
        <fullName evidence="2">Isopeptidase T</fullName>
    </submittedName>
</protein>
<feature type="non-terminal residue" evidence="2">
    <location>
        <position position="1"/>
    </location>
</feature>
<dbReference type="AlphaFoldDB" id="A0A6J4HC01"/>
<name>A0A6J4HC01_9ACTN</name>
<sequence length="114" mass="11940">ERSGHRSGSAPVRGRLRGVRRGRRVVVPPPPLRAVRARRVLRLLPQPARPRPRGLLRPPGGPQLRARRGLVLELRHRAAGGRGGAGPAAAPSRRPAGTGPARSGAGRLAVAAAL</sequence>
<feature type="compositionally biased region" description="Basic residues" evidence="1">
    <location>
        <begin position="14"/>
        <end position="24"/>
    </location>
</feature>
<dbReference type="EMBL" id="CADCTI010000049">
    <property type="protein sequence ID" value="CAA9219279.1"/>
    <property type="molecule type" value="Genomic_DNA"/>
</dbReference>
<organism evidence="2">
    <name type="scientific">uncultured Blastococcus sp</name>
    <dbReference type="NCBI Taxonomy" id="217144"/>
    <lineage>
        <taxon>Bacteria</taxon>
        <taxon>Bacillati</taxon>
        <taxon>Actinomycetota</taxon>
        <taxon>Actinomycetes</taxon>
        <taxon>Geodermatophilales</taxon>
        <taxon>Geodermatophilaceae</taxon>
        <taxon>Blastococcus</taxon>
        <taxon>environmental samples</taxon>
    </lineage>
</organism>